<name>A0A7W6JVF0_9SPHN</name>
<proteinExistence type="predicted"/>
<evidence type="ECO:0000313" key="2">
    <source>
        <dbReference type="EMBL" id="MBB4100272.1"/>
    </source>
</evidence>
<dbReference type="EMBL" id="JACIEH010000003">
    <property type="protein sequence ID" value="MBB4100272.1"/>
    <property type="molecule type" value="Genomic_DNA"/>
</dbReference>
<feature type="compositionally biased region" description="Low complexity" evidence="1">
    <location>
        <begin position="134"/>
        <end position="148"/>
    </location>
</feature>
<evidence type="ECO:0000256" key="1">
    <source>
        <dbReference type="SAM" id="MobiDB-lite"/>
    </source>
</evidence>
<dbReference type="RefSeq" id="WP_183999582.1">
    <property type="nucleotide sequence ID" value="NZ_JACIEH010000003.1"/>
</dbReference>
<comment type="caution">
    <text evidence="2">The sequence shown here is derived from an EMBL/GenBank/DDBJ whole genome shotgun (WGS) entry which is preliminary data.</text>
</comment>
<feature type="region of interest" description="Disordered" evidence="1">
    <location>
        <begin position="131"/>
        <end position="155"/>
    </location>
</feature>
<dbReference type="Proteomes" id="UP000557392">
    <property type="component" value="Unassembled WGS sequence"/>
</dbReference>
<dbReference type="AlphaFoldDB" id="A0A7W6JVF0"/>
<gene>
    <name evidence="2" type="ORF">GGR46_003844</name>
</gene>
<feature type="region of interest" description="Disordered" evidence="1">
    <location>
        <begin position="1"/>
        <end position="70"/>
    </location>
</feature>
<sequence length="155" mass="15872">MTSISAIPQHPERAPIDAAFAPVELETRGAAAQPEAGDAALSADPGEPEDMQAKLDRLIDNQAESGALSDAQANELRSFFAQRIGGETPAKSEAQASASPTRPISEAATRQLDAMAAFLDKLRNAAASGAITYGSNSGTSSNGSSATGWVIDTKA</sequence>
<reference evidence="2 3" key="1">
    <citation type="submission" date="2020-08" db="EMBL/GenBank/DDBJ databases">
        <title>Genomic Encyclopedia of Type Strains, Phase IV (KMG-IV): sequencing the most valuable type-strain genomes for metagenomic binning, comparative biology and taxonomic classification.</title>
        <authorList>
            <person name="Goeker M."/>
        </authorList>
    </citation>
    <scope>NUCLEOTIDE SEQUENCE [LARGE SCALE GENOMIC DNA]</scope>
    <source>
        <strain evidence="2 3">DSM 101806</strain>
    </source>
</reference>
<evidence type="ECO:0000313" key="3">
    <source>
        <dbReference type="Proteomes" id="UP000557392"/>
    </source>
</evidence>
<protein>
    <submittedName>
        <fullName evidence="2">Uncharacterized protein</fullName>
    </submittedName>
</protein>
<keyword evidence="3" id="KW-1185">Reference proteome</keyword>
<feature type="compositionally biased region" description="Low complexity" evidence="1">
    <location>
        <begin position="30"/>
        <end position="40"/>
    </location>
</feature>
<feature type="region of interest" description="Disordered" evidence="1">
    <location>
        <begin position="84"/>
        <end position="107"/>
    </location>
</feature>
<accession>A0A7W6JVF0</accession>
<organism evidence="2 3">
    <name type="scientific">Sphingomonas kyeonggiensis</name>
    <dbReference type="NCBI Taxonomy" id="1268553"/>
    <lineage>
        <taxon>Bacteria</taxon>
        <taxon>Pseudomonadati</taxon>
        <taxon>Pseudomonadota</taxon>
        <taxon>Alphaproteobacteria</taxon>
        <taxon>Sphingomonadales</taxon>
        <taxon>Sphingomonadaceae</taxon>
        <taxon>Sphingomonas</taxon>
    </lineage>
</organism>